<dbReference type="EMBL" id="CM039437">
    <property type="protein sequence ID" value="KAI4305778.1"/>
    <property type="molecule type" value="Genomic_DNA"/>
</dbReference>
<comment type="caution">
    <text evidence="1">The sequence shown here is derived from an EMBL/GenBank/DDBJ whole genome shotgun (WGS) entry which is preliminary data.</text>
</comment>
<keyword evidence="2" id="KW-1185">Reference proteome</keyword>
<name>A0ACB9L887_BAUVA</name>
<dbReference type="Proteomes" id="UP000828941">
    <property type="component" value="Chromosome 12"/>
</dbReference>
<protein>
    <submittedName>
        <fullName evidence="1">Uncharacterized protein</fullName>
    </submittedName>
</protein>
<gene>
    <name evidence="1" type="ORF">L6164_029123</name>
</gene>
<organism evidence="1 2">
    <name type="scientific">Bauhinia variegata</name>
    <name type="common">Purple orchid tree</name>
    <name type="synonym">Phanera variegata</name>
    <dbReference type="NCBI Taxonomy" id="167791"/>
    <lineage>
        <taxon>Eukaryota</taxon>
        <taxon>Viridiplantae</taxon>
        <taxon>Streptophyta</taxon>
        <taxon>Embryophyta</taxon>
        <taxon>Tracheophyta</taxon>
        <taxon>Spermatophyta</taxon>
        <taxon>Magnoliopsida</taxon>
        <taxon>eudicotyledons</taxon>
        <taxon>Gunneridae</taxon>
        <taxon>Pentapetalae</taxon>
        <taxon>rosids</taxon>
        <taxon>fabids</taxon>
        <taxon>Fabales</taxon>
        <taxon>Fabaceae</taxon>
        <taxon>Cercidoideae</taxon>
        <taxon>Cercideae</taxon>
        <taxon>Bauhiniinae</taxon>
        <taxon>Bauhinia</taxon>
    </lineage>
</organism>
<evidence type="ECO:0000313" key="2">
    <source>
        <dbReference type="Proteomes" id="UP000828941"/>
    </source>
</evidence>
<reference evidence="1 2" key="1">
    <citation type="journal article" date="2022" name="DNA Res.">
        <title>Chromosomal-level genome assembly of the orchid tree Bauhinia variegata (Leguminosae; Cercidoideae) supports the allotetraploid origin hypothesis of Bauhinia.</title>
        <authorList>
            <person name="Zhong Y."/>
            <person name="Chen Y."/>
            <person name="Zheng D."/>
            <person name="Pang J."/>
            <person name="Liu Y."/>
            <person name="Luo S."/>
            <person name="Meng S."/>
            <person name="Qian L."/>
            <person name="Wei D."/>
            <person name="Dai S."/>
            <person name="Zhou R."/>
        </authorList>
    </citation>
    <scope>NUCLEOTIDE SEQUENCE [LARGE SCALE GENOMIC DNA]</scope>
    <source>
        <strain evidence="1">BV-YZ2020</strain>
    </source>
</reference>
<proteinExistence type="predicted"/>
<sequence length="74" mass="8500">MNMKNMKHFNSFLLLLLLLSFSALRIEAIRGKFSSPSNQVFHPWHKPPISSPAGEIYSQKRRVPTGSNPLHNKR</sequence>
<accession>A0ACB9L887</accession>
<evidence type="ECO:0000313" key="1">
    <source>
        <dbReference type="EMBL" id="KAI4305778.1"/>
    </source>
</evidence>